<keyword evidence="1" id="KW-0472">Membrane</keyword>
<gene>
    <name evidence="2" type="ORF">METZ01_LOCUS393995</name>
</gene>
<reference evidence="2" key="1">
    <citation type="submission" date="2018-05" db="EMBL/GenBank/DDBJ databases">
        <authorList>
            <person name="Lanie J.A."/>
            <person name="Ng W.-L."/>
            <person name="Kazmierczak K.M."/>
            <person name="Andrzejewski T.M."/>
            <person name="Davidsen T.M."/>
            <person name="Wayne K.J."/>
            <person name="Tettelin H."/>
            <person name="Glass J.I."/>
            <person name="Rusch D."/>
            <person name="Podicherti R."/>
            <person name="Tsui H.-C.T."/>
            <person name="Winkler M.E."/>
        </authorList>
    </citation>
    <scope>NUCLEOTIDE SEQUENCE</scope>
</reference>
<evidence type="ECO:0000313" key="2">
    <source>
        <dbReference type="EMBL" id="SVD41141.1"/>
    </source>
</evidence>
<feature type="transmembrane region" description="Helical" evidence="1">
    <location>
        <begin position="6"/>
        <end position="23"/>
    </location>
</feature>
<dbReference type="AlphaFoldDB" id="A0A382V5G6"/>
<protein>
    <submittedName>
        <fullName evidence="2">Uncharacterized protein</fullName>
    </submittedName>
</protein>
<keyword evidence="1" id="KW-1133">Transmembrane helix</keyword>
<accession>A0A382V5G6</accession>
<name>A0A382V5G6_9ZZZZ</name>
<proteinExistence type="predicted"/>
<sequence length="126" mass="13017">MEIGIGTVIAVGAVLGVLGFFLGRSGTRSAGLAEGRSEAERGLALAEEAIRRGRRPQGAAGSAEAKLFAALEQGWAPRETERQAALTEAIGRVSAFLEASVRVPLAGARRGAHAGELRERIGRALG</sequence>
<evidence type="ECO:0000256" key="1">
    <source>
        <dbReference type="SAM" id="Phobius"/>
    </source>
</evidence>
<feature type="non-terminal residue" evidence="2">
    <location>
        <position position="126"/>
    </location>
</feature>
<keyword evidence="1" id="KW-0812">Transmembrane</keyword>
<organism evidence="2">
    <name type="scientific">marine metagenome</name>
    <dbReference type="NCBI Taxonomy" id="408172"/>
    <lineage>
        <taxon>unclassified sequences</taxon>
        <taxon>metagenomes</taxon>
        <taxon>ecological metagenomes</taxon>
    </lineage>
</organism>
<dbReference type="EMBL" id="UINC01148960">
    <property type="protein sequence ID" value="SVD41141.1"/>
    <property type="molecule type" value="Genomic_DNA"/>
</dbReference>